<proteinExistence type="predicted"/>
<protein>
    <submittedName>
        <fullName evidence="1">Uncharacterized protein</fullName>
    </submittedName>
</protein>
<dbReference type="SUPFAM" id="SSF56672">
    <property type="entry name" value="DNA/RNA polymerases"/>
    <property type="match status" value="1"/>
</dbReference>
<keyword evidence="2" id="KW-1185">Reference proteome</keyword>
<reference evidence="1 2" key="1">
    <citation type="submission" date="2019-12" db="EMBL/GenBank/DDBJ databases">
        <title>Novel species isolated from a subtropical stream in China.</title>
        <authorList>
            <person name="Lu H."/>
        </authorList>
    </citation>
    <scope>NUCLEOTIDE SEQUENCE [LARGE SCALE GENOMIC DNA]</scope>
    <source>
        <strain evidence="1 2">CY42W</strain>
    </source>
</reference>
<organism evidence="1 2">
    <name type="scientific">Duganella levis</name>
    <dbReference type="NCBI Taxonomy" id="2692169"/>
    <lineage>
        <taxon>Bacteria</taxon>
        <taxon>Pseudomonadati</taxon>
        <taxon>Pseudomonadota</taxon>
        <taxon>Betaproteobacteria</taxon>
        <taxon>Burkholderiales</taxon>
        <taxon>Oxalobacteraceae</taxon>
        <taxon>Telluria group</taxon>
        <taxon>Duganella</taxon>
    </lineage>
</organism>
<evidence type="ECO:0000313" key="1">
    <source>
        <dbReference type="EMBL" id="MYN24815.1"/>
    </source>
</evidence>
<comment type="caution">
    <text evidence="1">The sequence shown here is derived from an EMBL/GenBank/DDBJ whole genome shotgun (WGS) entry which is preliminary data.</text>
</comment>
<sequence>MKTPLLLRLYLPLVPLETLRRCWSETGAYAAMESGQVLTTSPLATHAGVRAGLPTDGAAAIAPDTVLLESDPAKEAAAPEAIALALLQFPQK</sequence>
<dbReference type="EMBL" id="WWCT01000001">
    <property type="protein sequence ID" value="MYN24815.1"/>
    <property type="molecule type" value="Genomic_DNA"/>
</dbReference>
<gene>
    <name evidence="1" type="ORF">GTP69_00140</name>
</gene>
<dbReference type="RefSeq" id="WP_161052979.1">
    <property type="nucleotide sequence ID" value="NZ_WWCT01000001.1"/>
</dbReference>
<dbReference type="InterPro" id="IPR043502">
    <property type="entry name" value="DNA/RNA_pol_sf"/>
</dbReference>
<accession>A0ABW9VT62</accession>
<dbReference type="Proteomes" id="UP000642144">
    <property type="component" value="Unassembled WGS sequence"/>
</dbReference>
<evidence type="ECO:0000313" key="2">
    <source>
        <dbReference type="Proteomes" id="UP000642144"/>
    </source>
</evidence>
<name>A0ABW9VT62_9BURK</name>